<dbReference type="WBParaSite" id="ES5_v2.g9520.t1">
    <property type="protein sequence ID" value="ES5_v2.g9520.t1"/>
    <property type="gene ID" value="ES5_v2.g9520"/>
</dbReference>
<accession>A0AC34GWQ5</accession>
<protein>
    <submittedName>
        <fullName evidence="2">Peptidase C1A papain C-terminal domain-containing protein</fullName>
    </submittedName>
</protein>
<evidence type="ECO:0000313" key="1">
    <source>
        <dbReference type="Proteomes" id="UP000887579"/>
    </source>
</evidence>
<organism evidence="1 2">
    <name type="scientific">Panagrolaimus sp. ES5</name>
    <dbReference type="NCBI Taxonomy" id="591445"/>
    <lineage>
        <taxon>Eukaryota</taxon>
        <taxon>Metazoa</taxon>
        <taxon>Ecdysozoa</taxon>
        <taxon>Nematoda</taxon>
        <taxon>Chromadorea</taxon>
        <taxon>Rhabditida</taxon>
        <taxon>Tylenchina</taxon>
        <taxon>Panagrolaimomorpha</taxon>
        <taxon>Panagrolaimoidea</taxon>
        <taxon>Panagrolaimidae</taxon>
        <taxon>Panagrolaimus</taxon>
    </lineage>
</organism>
<dbReference type="Proteomes" id="UP000887579">
    <property type="component" value="Unplaced"/>
</dbReference>
<evidence type="ECO:0000313" key="2">
    <source>
        <dbReference type="WBParaSite" id="ES5_v2.g9520.t1"/>
    </source>
</evidence>
<name>A0AC34GWQ5_9BILA</name>
<sequence length="308" mass="34860">MNFFSLIFFIAVLPVAVVFARTKSDQLFLQYEKAKQEIDELNKKYPSATFEINKFSFMTSEERKKYSSDGLHTSKSVNYIHFDDENITAPESYDYRDYDQVTSVKNQRYDCGSCYAFAATAAVESQYLIQEDEELDLSEEYVLECDAVDFECKGGYPAHALDAYKTLGVPTEECVPYNAANGTCPTVSCEKYKIDGYKSLGDDEDKYPGLIFKYGPAAIGMSTNEVLKQYKEGILDFPVEECNGTRHAVLLVGYTPDYWIAKNSWGDTWGESGFFRFKRGMNFCNFVTSENVVPYLSTTITTSTTSTP</sequence>
<reference evidence="2" key="1">
    <citation type="submission" date="2022-11" db="UniProtKB">
        <authorList>
            <consortium name="WormBaseParasite"/>
        </authorList>
    </citation>
    <scope>IDENTIFICATION</scope>
</reference>
<proteinExistence type="predicted"/>